<dbReference type="PRINTS" id="PR00946">
    <property type="entry name" value="HGSCAVENGER"/>
</dbReference>
<evidence type="ECO:0000259" key="2">
    <source>
        <dbReference type="PROSITE" id="PS50846"/>
    </source>
</evidence>
<dbReference type="PROSITE" id="PS50846">
    <property type="entry name" value="HMA_2"/>
    <property type="match status" value="1"/>
</dbReference>
<dbReference type="FunFam" id="3.30.70.100:FF:000001">
    <property type="entry name" value="ATPase copper transporting beta"/>
    <property type="match status" value="1"/>
</dbReference>
<gene>
    <name evidence="3" type="ORF">J07HQW1_00332</name>
</gene>
<dbReference type="AlphaFoldDB" id="U1N1U2"/>
<dbReference type="Proteomes" id="UP000030649">
    <property type="component" value="Unassembled WGS sequence"/>
</dbReference>
<dbReference type="EMBL" id="KE356560">
    <property type="protein sequence ID" value="ERG90313.1"/>
    <property type="molecule type" value="Genomic_DNA"/>
</dbReference>
<dbReference type="Pfam" id="PF00403">
    <property type="entry name" value="HMA"/>
    <property type="match status" value="1"/>
</dbReference>
<dbReference type="InterPro" id="IPR036163">
    <property type="entry name" value="HMA_dom_sf"/>
</dbReference>
<dbReference type="CDD" id="cd00371">
    <property type="entry name" value="HMA"/>
    <property type="match status" value="1"/>
</dbReference>
<dbReference type="PANTHER" id="PTHR46594">
    <property type="entry name" value="P-TYPE CATION-TRANSPORTING ATPASE"/>
    <property type="match status" value="1"/>
</dbReference>
<protein>
    <submittedName>
        <fullName evidence="3">Cation transport ATPase</fullName>
    </submittedName>
</protein>
<proteinExistence type="predicted"/>
<keyword evidence="1" id="KW-0479">Metal-binding</keyword>
<evidence type="ECO:0000313" key="4">
    <source>
        <dbReference type="Proteomes" id="UP000030649"/>
    </source>
</evidence>
<dbReference type="PANTHER" id="PTHR46594:SF4">
    <property type="entry name" value="P-TYPE CATION-TRANSPORTING ATPASE"/>
    <property type="match status" value="1"/>
</dbReference>
<dbReference type="STRING" id="1238424.J07HQW1_00332"/>
<name>U1N1U2_9EURY</name>
<dbReference type="PROSITE" id="PS01047">
    <property type="entry name" value="HMA_1"/>
    <property type="match status" value="1"/>
</dbReference>
<dbReference type="HOGENOM" id="CLU_1976483_0_0_2"/>
<evidence type="ECO:0000313" key="3">
    <source>
        <dbReference type="EMBL" id="ERG90313.1"/>
    </source>
</evidence>
<feature type="domain" description="HMA" evidence="2">
    <location>
        <begin position="11"/>
        <end position="74"/>
    </location>
</feature>
<sequence>MGIIVIGMSAQNIHIDIVGMSCATCSQSVQDALSALAGVEEVSVNVATDEAAVTYDPAVTSLENYIKPSHLLVTTRLMNVPQSVSRIFPVHPAHRPSRVHLNLLLVSSPQMSTRRLMKHTFDIILP</sequence>
<dbReference type="InterPro" id="IPR006121">
    <property type="entry name" value="HMA_dom"/>
</dbReference>
<reference evidence="3 4" key="1">
    <citation type="journal article" date="2013" name="PLoS ONE">
        <title>Assembly-driven community genomics of a hypersaline microbial ecosystem.</title>
        <authorList>
            <person name="Podell S."/>
            <person name="Ugalde J.A."/>
            <person name="Narasingarao P."/>
            <person name="Banfield J.F."/>
            <person name="Heidelberg K.B."/>
            <person name="Allen E.E."/>
        </authorList>
    </citation>
    <scope>NUCLEOTIDE SEQUENCE [LARGE SCALE GENOMIC DNA]</scope>
    <source>
        <strain evidence="4">J07HQW1</strain>
    </source>
</reference>
<dbReference type="InterPro" id="IPR001802">
    <property type="entry name" value="MerP/CopZ"/>
</dbReference>
<accession>U1N1U2</accession>
<organism evidence="3 4">
    <name type="scientific">Haloquadratum walsbyi J07HQW1</name>
    <dbReference type="NCBI Taxonomy" id="1238424"/>
    <lineage>
        <taxon>Archaea</taxon>
        <taxon>Methanobacteriati</taxon>
        <taxon>Methanobacteriota</taxon>
        <taxon>Stenosarchaea group</taxon>
        <taxon>Halobacteria</taxon>
        <taxon>Halobacteriales</taxon>
        <taxon>Haloferacaceae</taxon>
        <taxon>Haloquadratum</taxon>
    </lineage>
</organism>
<dbReference type="InterPro" id="IPR017969">
    <property type="entry name" value="Heavy-metal-associated_CS"/>
</dbReference>
<dbReference type="GO" id="GO:0046872">
    <property type="term" value="F:metal ion binding"/>
    <property type="evidence" value="ECO:0007669"/>
    <property type="project" value="UniProtKB-KW"/>
</dbReference>
<dbReference type="Gene3D" id="3.30.70.100">
    <property type="match status" value="1"/>
</dbReference>
<evidence type="ECO:0000256" key="1">
    <source>
        <dbReference type="ARBA" id="ARBA00022723"/>
    </source>
</evidence>
<dbReference type="SUPFAM" id="SSF55008">
    <property type="entry name" value="HMA, heavy metal-associated domain"/>
    <property type="match status" value="1"/>
</dbReference>